<feature type="domain" description="PHD-type" evidence="7">
    <location>
        <begin position="5"/>
        <end position="62"/>
    </location>
</feature>
<keyword evidence="3" id="KW-0862">Zinc</keyword>
<dbReference type="PROSITE" id="PS50016">
    <property type="entry name" value="ZF_PHD_2"/>
    <property type="match status" value="1"/>
</dbReference>
<dbReference type="GO" id="GO:0008270">
    <property type="term" value="F:zinc ion binding"/>
    <property type="evidence" value="ECO:0007669"/>
    <property type="project" value="UniProtKB-KW"/>
</dbReference>
<keyword evidence="2 4" id="KW-0863">Zinc-finger</keyword>
<evidence type="ECO:0000313" key="8">
    <source>
        <dbReference type="EMBL" id="CAH1973711.1"/>
    </source>
</evidence>
<dbReference type="InterPro" id="IPR019786">
    <property type="entry name" value="Zinc_finger_PHD-type_CS"/>
</dbReference>
<dbReference type="EMBL" id="CAKOFQ010006814">
    <property type="protein sequence ID" value="CAH1973711.1"/>
    <property type="molecule type" value="Genomic_DNA"/>
</dbReference>
<dbReference type="InterPro" id="IPR011011">
    <property type="entry name" value="Znf_FYVE_PHD"/>
</dbReference>
<keyword evidence="1" id="KW-0479">Metal-binding</keyword>
<comment type="caution">
    <text evidence="8">The sequence shown here is derived from an EMBL/GenBank/DDBJ whole genome shotgun (WGS) entry which is preliminary data.</text>
</comment>
<keyword evidence="5" id="KW-0175">Coiled coil</keyword>
<evidence type="ECO:0000256" key="3">
    <source>
        <dbReference type="ARBA" id="ARBA00022833"/>
    </source>
</evidence>
<feature type="coiled-coil region" evidence="5">
    <location>
        <begin position="67"/>
        <end position="101"/>
    </location>
</feature>
<evidence type="ECO:0000256" key="6">
    <source>
        <dbReference type="SAM" id="MobiDB-lite"/>
    </source>
</evidence>
<reference evidence="8" key="1">
    <citation type="submission" date="2022-03" db="EMBL/GenBank/DDBJ databases">
        <authorList>
            <person name="Sayadi A."/>
        </authorList>
    </citation>
    <scope>NUCLEOTIDE SEQUENCE</scope>
</reference>
<evidence type="ECO:0000256" key="4">
    <source>
        <dbReference type="PROSITE-ProRule" id="PRU00146"/>
    </source>
</evidence>
<dbReference type="OrthoDB" id="6771204at2759"/>
<evidence type="ECO:0000256" key="1">
    <source>
        <dbReference type="ARBA" id="ARBA00022723"/>
    </source>
</evidence>
<protein>
    <recommendedName>
        <fullName evidence="7">PHD-type domain-containing protein</fullName>
    </recommendedName>
</protein>
<sequence>MAPDVEVCIVCSDNFIVCTKIVKCGLCKLKFHTSCVSVRDSWLKIFSECENIFWLCDDCKCSLQSVSNETKTDITLLRKELESVNRELDSTKKLLTNLEYTVQLQKSLLKSYEEREPAKSQACGSSQVNVHQPGLLFSDIVKQKNIDNSSVLLVQSVGSNTSDTSKVLDDIKSSVNLASMNICEVLSDENDDQPFGESSDEYVPSSDDESDDFTEKPLLLKRTNVHATLPQPSCSNIPDNQDLVMETIIEQVIQNNIGSSSSDEESIDDDQLIWIEFEAFRVHGT</sequence>
<accession>A0A9P0P7T0</accession>
<dbReference type="InterPro" id="IPR019787">
    <property type="entry name" value="Znf_PHD-finger"/>
</dbReference>
<evidence type="ECO:0000259" key="7">
    <source>
        <dbReference type="PROSITE" id="PS50016"/>
    </source>
</evidence>
<dbReference type="SUPFAM" id="SSF57903">
    <property type="entry name" value="FYVE/PHD zinc finger"/>
    <property type="match status" value="1"/>
</dbReference>
<gene>
    <name evidence="8" type="ORF">ACAOBT_LOCUS10707</name>
</gene>
<dbReference type="AlphaFoldDB" id="A0A9P0P7T0"/>
<proteinExistence type="predicted"/>
<evidence type="ECO:0000256" key="2">
    <source>
        <dbReference type="ARBA" id="ARBA00022771"/>
    </source>
</evidence>
<feature type="compositionally biased region" description="Acidic residues" evidence="6">
    <location>
        <begin position="188"/>
        <end position="212"/>
    </location>
</feature>
<keyword evidence="9" id="KW-1185">Reference proteome</keyword>
<evidence type="ECO:0000256" key="5">
    <source>
        <dbReference type="SAM" id="Coils"/>
    </source>
</evidence>
<feature type="region of interest" description="Disordered" evidence="6">
    <location>
        <begin position="188"/>
        <end position="213"/>
    </location>
</feature>
<name>A0A9P0P7T0_ACAOB</name>
<dbReference type="Proteomes" id="UP001152888">
    <property type="component" value="Unassembled WGS sequence"/>
</dbReference>
<dbReference type="CDD" id="cd15489">
    <property type="entry name" value="PHD_SF"/>
    <property type="match status" value="1"/>
</dbReference>
<evidence type="ECO:0000313" key="9">
    <source>
        <dbReference type="Proteomes" id="UP001152888"/>
    </source>
</evidence>
<dbReference type="PROSITE" id="PS01359">
    <property type="entry name" value="ZF_PHD_1"/>
    <property type="match status" value="1"/>
</dbReference>
<organism evidence="8 9">
    <name type="scientific">Acanthoscelides obtectus</name>
    <name type="common">Bean weevil</name>
    <name type="synonym">Bruchus obtectus</name>
    <dbReference type="NCBI Taxonomy" id="200917"/>
    <lineage>
        <taxon>Eukaryota</taxon>
        <taxon>Metazoa</taxon>
        <taxon>Ecdysozoa</taxon>
        <taxon>Arthropoda</taxon>
        <taxon>Hexapoda</taxon>
        <taxon>Insecta</taxon>
        <taxon>Pterygota</taxon>
        <taxon>Neoptera</taxon>
        <taxon>Endopterygota</taxon>
        <taxon>Coleoptera</taxon>
        <taxon>Polyphaga</taxon>
        <taxon>Cucujiformia</taxon>
        <taxon>Chrysomeloidea</taxon>
        <taxon>Chrysomelidae</taxon>
        <taxon>Bruchinae</taxon>
        <taxon>Bruchini</taxon>
        <taxon>Acanthoscelides</taxon>
    </lineage>
</organism>